<evidence type="ECO:0000313" key="15">
    <source>
        <dbReference type="Proteomes" id="UP000009046"/>
    </source>
</evidence>
<dbReference type="InterPro" id="IPR032259">
    <property type="entry name" value="HIBYL-CoA-H"/>
</dbReference>
<keyword evidence="8" id="KW-0378">Hydrolase</keyword>
<evidence type="ECO:0000256" key="1">
    <source>
        <dbReference type="ARBA" id="ARBA00001709"/>
    </source>
</evidence>
<evidence type="ECO:0000256" key="5">
    <source>
        <dbReference type="ARBA" id="ARBA00011915"/>
    </source>
</evidence>
<evidence type="ECO:0000313" key="13">
    <source>
        <dbReference type="EMBL" id="EEB14171.1"/>
    </source>
</evidence>
<evidence type="ECO:0000256" key="4">
    <source>
        <dbReference type="ARBA" id="ARBA00005254"/>
    </source>
</evidence>
<comment type="subcellular location">
    <subcellularLocation>
        <location evidence="2">Mitochondrion</location>
    </subcellularLocation>
</comment>
<dbReference type="NCBIfam" id="NF004127">
    <property type="entry name" value="PRK05617.1"/>
    <property type="match status" value="1"/>
</dbReference>
<comment type="catalytic activity">
    <reaction evidence="1">
        <text>3-hydroxy-2-methylpropanoyl-CoA + H2O = 3-hydroxy-2-methylpropanoate + CoA + H(+)</text>
        <dbReference type="Rhea" id="RHEA:20888"/>
        <dbReference type="ChEBI" id="CHEBI:11805"/>
        <dbReference type="ChEBI" id="CHEBI:15377"/>
        <dbReference type="ChEBI" id="CHEBI:15378"/>
        <dbReference type="ChEBI" id="CHEBI:57287"/>
        <dbReference type="ChEBI" id="CHEBI:57340"/>
        <dbReference type="EC" id="3.1.2.4"/>
    </reaction>
</comment>
<evidence type="ECO:0000256" key="2">
    <source>
        <dbReference type="ARBA" id="ARBA00004173"/>
    </source>
</evidence>
<dbReference type="Proteomes" id="UP000009046">
    <property type="component" value="Unassembled WGS sequence"/>
</dbReference>
<dbReference type="InterPro" id="IPR029045">
    <property type="entry name" value="ClpP/crotonase-like_dom_sf"/>
</dbReference>
<protein>
    <recommendedName>
        <fullName evidence="6">3-hydroxyisobutyryl-CoA hydrolase, mitochondrial</fullName>
        <ecNumber evidence="5">3.1.2.4</ecNumber>
    </recommendedName>
    <alternativeName>
        <fullName evidence="11">3-hydroxyisobutyryl-coenzyme A hydrolase</fullName>
    </alternativeName>
</protein>
<gene>
    <name evidence="14" type="primary">8229533</name>
    <name evidence="13" type="ORF">Phum_PHUM285470</name>
</gene>
<dbReference type="EMBL" id="DS235271">
    <property type="protein sequence ID" value="EEB14171.1"/>
    <property type="molecule type" value="Genomic_DNA"/>
</dbReference>
<dbReference type="OMA" id="EVFTMEY"/>
<dbReference type="PANTHER" id="PTHR43176:SF3">
    <property type="entry name" value="3-HYDROXYISOBUTYRYL-COA HYDROLASE, MITOCHONDRIAL"/>
    <property type="match status" value="1"/>
</dbReference>
<dbReference type="CTD" id="8229533"/>
<evidence type="ECO:0000256" key="3">
    <source>
        <dbReference type="ARBA" id="ARBA00005109"/>
    </source>
</evidence>
<dbReference type="SUPFAM" id="SSF52096">
    <property type="entry name" value="ClpP/crotonase"/>
    <property type="match status" value="1"/>
</dbReference>
<dbReference type="GO" id="GO:0006574">
    <property type="term" value="P:L-valine catabolic process"/>
    <property type="evidence" value="ECO:0007669"/>
    <property type="project" value="UniProtKB-UniPathway"/>
</dbReference>
<dbReference type="FunFam" id="3.90.226.10:FF:000026">
    <property type="entry name" value="3-hydroxyisobutyryl-CoA hydrolase, mitochondrial"/>
    <property type="match status" value="1"/>
</dbReference>
<evidence type="ECO:0000259" key="12">
    <source>
        <dbReference type="Pfam" id="PF16113"/>
    </source>
</evidence>
<dbReference type="InterPro" id="IPR045004">
    <property type="entry name" value="ECH_dom"/>
</dbReference>
<dbReference type="FunCoup" id="E0VLB5">
    <property type="interactions" value="1427"/>
</dbReference>
<name>E0VLB5_PEDHC</name>
<proteinExistence type="inferred from homology"/>
<evidence type="ECO:0000256" key="7">
    <source>
        <dbReference type="ARBA" id="ARBA00022456"/>
    </source>
</evidence>
<dbReference type="GO" id="GO:0003860">
    <property type="term" value="F:3-hydroxyisobutyryl-CoA hydrolase activity"/>
    <property type="evidence" value="ECO:0007669"/>
    <property type="project" value="UniProtKB-EC"/>
</dbReference>
<evidence type="ECO:0000256" key="10">
    <source>
        <dbReference type="ARBA" id="ARBA00024871"/>
    </source>
</evidence>
<evidence type="ECO:0000313" key="14">
    <source>
        <dbReference type="EnsemblMetazoa" id="PHUM285470-PA"/>
    </source>
</evidence>
<dbReference type="RefSeq" id="XP_002426909.1">
    <property type="nucleotide sequence ID" value="XM_002426864.1"/>
</dbReference>
<dbReference type="GeneID" id="8229533"/>
<dbReference type="EnsemblMetazoa" id="PHUM285470-RA">
    <property type="protein sequence ID" value="PHUM285470-PA"/>
    <property type="gene ID" value="PHUM285470"/>
</dbReference>
<dbReference type="Pfam" id="PF16113">
    <property type="entry name" value="ECH_2"/>
    <property type="match status" value="1"/>
</dbReference>
<accession>E0VLB5</accession>
<dbReference type="HOGENOM" id="CLU_009834_22_1_1"/>
<reference evidence="13" key="1">
    <citation type="submission" date="2007-04" db="EMBL/GenBank/DDBJ databases">
        <title>Annotation of Pediculus humanus corporis strain USDA.</title>
        <authorList>
            <person name="Kirkness E."/>
            <person name="Hannick L."/>
            <person name="Hass B."/>
            <person name="Bruggner R."/>
            <person name="Lawson D."/>
            <person name="Bidwell S."/>
            <person name="Joardar V."/>
            <person name="Caler E."/>
            <person name="Walenz B."/>
            <person name="Inman J."/>
            <person name="Schobel S."/>
            <person name="Galinsky K."/>
            <person name="Amedeo P."/>
            <person name="Strausberg R."/>
        </authorList>
    </citation>
    <scope>NUCLEOTIDE SEQUENCE</scope>
    <source>
        <strain evidence="13">USDA</strain>
    </source>
</reference>
<comment type="pathway">
    <text evidence="3">Amino-acid degradation; L-valine degradation.</text>
</comment>
<organism>
    <name type="scientific">Pediculus humanus subsp. corporis</name>
    <name type="common">Body louse</name>
    <dbReference type="NCBI Taxonomy" id="121224"/>
    <lineage>
        <taxon>Eukaryota</taxon>
        <taxon>Metazoa</taxon>
        <taxon>Ecdysozoa</taxon>
        <taxon>Arthropoda</taxon>
        <taxon>Hexapoda</taxon>
        <taxon>Insecta</taxon>
        <taxon>Pterygota</taxon>
        <taxon>Neoptera</taxon>
        <taxon>Paraneoptera</taxon>
        <taxon>Psocodea</taxon>
        <taxon>Troctomorpha</taxon>
        <taxon>Phthiraptera</taxon>
        <taxon>Anoplura</taxon>
        <taxon>Pediculidae</taxon>
        <taxon>Pediculus</taxon>
    </lineage>
</organism>
<dbReference type="STRING" id="121224.E0VLB5"/>
<reference evidence="14" key="3">
    <citation type="submission" date="2020-05" db="UniProtKB">
        <authorList>
            <consortium name="EnsemblMetazoa"/>
        </authorList>
    </citation>
    <scope>IDENTIFICATION</scope>
    <source>
        <strain evidence="14">USDA</strain>
    </source>
</reference>
<sequence length="401" mass="44957">MIIQKLAASQCGFRALMSLQLKKQIMNFTSSAVRYSEQHDDKEVIIESLSGGKGSFTLNRPKQLNTLNLCMVCQIRPTLISWSQDKYLILMKGAGEKAFCAGGDVVSVVKDKTGETGKKFFREEYKMDALISCLKIPYVAIINGITMGGGVGISIFGKYRIATETSLFAMPETQIGFFPDVGVSYVLARMPNQLGPFLGLTGYRLKGYDLIHAGVATHFCSTKNLCELEKALLCDFSRDCCSCPEEIIKEFQEKSLKDIGQSPPKFSLEPHLKTIETWFCDDTFESVYSKISKDSSKFGTDTKELLSSMSPLSLKVTYKQIKDAANLDKFDCFNVDYRIACRMLECGDFAEGVRALLIDKDKKPKWKHSDVSKVTDEEVSNFFNPLPEEEELRLPDTIYDP</sequence>
<keyword evidence="15" id="KW-1185">Reference proteome</keyword>
<feature type="domain" description="Enoyl-CoA hydratase/isomerase" evidence="12">
    <location>
        <begin position="55"/>
        <end position="383"/>
    </location>
</feature>
<dbReference type="VEuPathDB" id="VectorBase:PHUM285470"/>
<dbReference type="AlphaFoldDB" id="E0VLB5"/>
<dbReference type="OrthoDB" id="1737613at2759"/>
<dbReference type="EC" id="3.1.2.4" evidence="5"/>
<evidence type="ECO:0000256" key="11">
    <source>
        <dbReference type="ARBA" id="ARBA00031181"/>
    </source>
</evidence>
<comment type="function">
    <text evidence="10">Hydrolyzes 3-hydroxyisobutyryl-CoA (HIBYL-CoA), a saline catabolite. Has high activity toward isobutyryl-CoA. Could be an isobutyryl-CoA dehydrogenase that functions in valine catabolism. Also hydrolyzes 3-hydroxypropanoyl-CoA.</text>
</comment>
<evidence type="ECO:0000256" key="8">
    <source>
        <dbReference type="ARBA" id="ARBA00022801"/>
    </source>
</evidence>
<evidence type="ECO:0000256" key="9">
    <source>
        <dbReference type="ARBA" id="ARBA00023128"/>
    </source>
</evidence>
<reference evidence="13" key="2">
    <citation type="submission" date="2007-04" db="EMBL/GenBank/DDBJ databases">
        <title>The genome of the human body louse.</title>
        <authorList>
            <consortium name="The Human Body Louse Genome Consortium"/>
            <person name="Kirkness E."/>
            <person name="Walenz B."/>
            <person name="Hass B."/>
            <person name="Bruggner R."/>
            <person name="Strausberg R."/>
        </authorList>
    </citation>
    <scope>NUCLEOTIDE SEQUENCE</scope>
    <source>
        <strain evidence="13">USDA</strain>
    </source>
</reference>
<dbReference type="UniPathway" id="UPA00362"/>
<dbReference type="Gene3D" id="3.90.226.10">
    <property type="entry name" value="2-enoyl-CoA Hydratase, Chain A, domain 1"/>
    <property type="match status" value="1"/>
</dbReference>
<dbReference type="eggNOG" id="KOG1684">
    <property type="taxonomic scope" value="Eukaryota"/>
</dbReference>
<evidence type="ECO:0000256" key="6">
    <source>
        <dbReference type="ARBA" id="ARBA00016714"/>
    </source>
</evidence>
<dbReference type="InParanoid" id="E0VLB5"/>
<dbReference type="CDD" id="cd06558">
    <property type="entry name" value="crotonase-like"/>
    <property type="match status" value="1"/>
</dbReference>
<dbReference type="GO" id="GO:0005739">
    <property type="term" value="C:mitochondrion"/>
    <property type="evidence" value="ECO:0007669"/>
    <property type="project" value="UniProtKB-SubCell"/>
</dbReference>
<dbReference type="EMBL" id="AAZO01003315">
    <property type="status" value="NOT_ANNOTATED_CDS"/>
    <property type="molecule type" value="Genomic_DNA"/>
</dbReference>
<dbReference type="PANTHER" id="PTHR43176">
    <property type="entry name" value="3-HYDROXYISOBUTYRYL-COA HYDROLASE-RELATED"/>
    <property type="match status" value="1"/>
</dbReference>
<keyword evidence="7" id="KW-0101">Branched-chain amino acid catabolism</keyword>
<comment type="similarity">
    <text evidence="4">Belongs to the enoyl-CoA hydratase/isomerase family.</text>
</comment>
<keyword evidence="9" id="KW-0496">Mitochondrion</keyword>
<dbReference type="KEGG" id="phu:Phum_PHUM285470"/>